<evidence type="ECO:0000313" key="9">
    <source>
        <dbReference type="Proteomes" id="UP000193317"/>
    </source>
</evidence>
<dbReference type="AlphaFoldDB" id="A0A1X2E7T1"/>
<evidence type="ECO:0000256" key="1">
    <source>
        <dbReference type="ARBA" id="ARBA00001974"/>
    </source>
</evidence>
<keyword evidence="4" id="KW-0560">Oxidoreductase</keyword>
<dbReference type="Pfam" id="PF14759">
    <property type="entry name" value="Reductase_C"/>
    <property type="match status" value="1"/>
</dbReference>
<comment type="cofactor">
    <cofactor evidence="1">
        <name>FAD</name>
        <dbReference type="ChEBI" id="CHEBI:57692"/>
    </cofactor>
</comment>
<feature type="region of interest" description="Disordered" evidence="5">
    <location>
        <begin position="1"/>
        <end position="27"/>
    </location>
</feature>
<dbReference type="GO" id="GO:0016651">
    <property type="term" value="F:oxidoreductase activity, acting on NAD(P)H"/>
    <property type="evidence" value="ECO:0007669"/>
    <property type="project" value="TreeGrafter"/>
</dbReference>
<dbReference type="InterPro" id="IPR028202">
    <property type="entry name" value="Reductase_C"/>
</dbReference>
<keyword evidence="9" id="KW-1185">Reference proteome</keyword>
<dbReference type="PRINTS" id="PR00368">
    <property type="entry name" value="FADPNR"/>
</dbReference>
<gene>
    <name evidence="8" type="ORF">AWC27_05290</name>
</gene>
<feature type="compositionally biased region" description="Basic and acidic residues" evidence="5">
    <location>
        <begin position="470"/>
        <end position="483"/>
    </location>
</feature>
<keyword evidence="2" id="KW-0285">Flavoprotein</keyword>
<dbReference type="EMBL" id="LQPW01000132">
    <property type="protein sequence ID" value="ORW96308.1"/>
    <property type="molecule type" value="Genomic_DNA"/>
</dbReference>
<dbReference type="GO" id="GO:0005737">
    <property type="term" value="C:cytoplasm"/>
    <property type="evidence" value="ECO:0007669"/>
    <property type="project" value="TreeGrafter"/>
</dbReference>
<dbReference type="InterPro" id="IPR016156">
    <property type="entry name" value="FAD/NAD-linked_Rdtase_dimer_sf"/>
</dbReference>
<protein>
    <submittedName>
        <fullName evidence="8">Ferredoxin reductase</fullName>
    </submittedName>
</protein>
<dbReference type="PANTHER" id="PTHR43557:SF2">
    <property type="entry name" value="RIESKE DOMAIN-CONTAINING PROTEIN-RELATED"/>
    <property type="match status" value="1"/>
</dbReference>
<feature type="domain" description="FAD/NAD(P)-binding" evidence="6">
    <location>
        <begin position="35"/>
        <end position="338"/>
    </location>
</feature>
<comment type="caution">
    <text evidence="8">The sequence shown here is derived from an EMBL/GenBank/DDBJ whole genome shotgun (WGS) entry which is preliminary data.</text>
</comment>
<feature type="domain" description="Reductase C-terminal" evidence="7">
    <location>
        <begin position="364"/>
        <end position="434"/>
    </location>
</feature>
<dbReference type="InterPro" id="IPR023753">
    <property type="entry name" value="FAD/NAD-binding_dom"/>
</dbReference>
<evidence type="ECO:0000256" key="4">
    <source>
        <dbReference type="ARBA" id="ARBA00023002"/>
    </source>
</evidence>
<dbReference type="SUPFAM" id="SSF51905">
    <property type="entry name" value="FAD/NAD(P)-binding domain"/>
    <property type="match status" value="2"/>
</dbReference>
<keyword evidence="3" id="KW-0274">FAD</keyword>
<dbReference type="InterPro" id="IPR036188">
    <property type="entry name" value="FAD/NAD-bd_sf"/>
</dbReference>
<evidence type="ECO:0000259" key="6">
    <source>
        <dbReference type="Pfam" id="PF07992"/>
    </source>
</evidence>
<dbReference type="Proteomes" id="UP000193317">
    <property type="component" value="Unassembled WGS sequence"/>
</dbReference>
<sequence>MPRHRVRCRRSSSSSSPASDGSVVTGGDAHKDDGRIVIVGASLAGLRAAEALRKEGFRGRLTIIGDESDEPYDRPPLSKAVLTGWVGADATKLPRMRDVRAEWRLGVAATSLDRANSVVGLADGSEGAGDRLLIATGVRSRKWPNPDEAALDGVHTLRTSADAARLQAALADKPRRVLIIGSGFIGSEVASVCRGLGLEVTVAERGPAPLCGPLGGVIGKVAAEVQREAGVDLRTGVSVLAMEGDASGHVRRARLSDGSILDVDVVVTSLGSIRNVEWLEGAGLATGFWGVGCDAGCRVFDVNGVVTNRIFVAGDIARAPHVLYDYQFLAMEHWDNAVLGAQVAAHNMLCHETDRWAHLMIPQFWSGQFGINIKSVGVPSYGDEIMFTQGSVKQRRFAAAYGRRGRIVGAVTFNHGKWIPYYEAQIARSAPFPPNPAGTDFPEDMRVMPADFPARGVPTEAPDVVLTGHDPSERRAEFRPRRS</sequence>
<feature type="compositionally biased region" description="Basic residues" evidence="5">
    <location>
        <begin position="1"/>
        <end position="10"/>
    </location>
</feature>
<evidence type="ECO:0000256" key="3">
    <source>
        <dbReference type="ARBA" id="ARBA00022827"/>
    </source>
</evidence>
<reference evidence="8 9" key="1">
    <citation type="submission" date="2016-01" db="EMBL/GenBank/DDBJ databases">
        <title>The new phylogeny of the genus Mycobacterium.</title>
        <authorList>
            <person name="Tarcisio F."/>
            <person name="Conor M."/>
            <person name="Antonella G."/>
            <person name="Elisabetta G."/>
            <person name="Giulia F.S."/>
            <person name="Sara T."/>
            <person name="Anna F."/>
            <person name="Clotilde B."/>
            <person name="Roberto B."/>
            <person name="Veronica D.S."/>
            <person name="Fabio R."/>
            <person name="Monica P."/>
            <person name="Olivier J."/>
            <person name="Enrico T."/>
            <person name="Nicola S."/>
        </authorList>
    </citation>
    <scope>NUCLEOTIDE SEQUENCE [LARGE SCALE GENOMIC DNA]</scope>
    <source>
        <strain evidence="8 9">DSM 44166</strain>
    </source>
</reference>
<organism evidence="8 9">
    <name type="scientific">Mycobacterium szulgai</name>
    <dbReference type="NCBI Taxonomy" id="1787"/>
    <lineage>
        <taxon>Bacteria</taxon>
        <taxon>Bacillati</taxon>
        <taxon>Actinomycetota</taxon>
        <taxon>Actinomycetes</taxon>
        <taxon>Mycobacteriales</taxon>
        <taxon>Mycobacteriaceae</taxon>
        <taxon>Mycobacterium</taxon>
    </lineage>
</organism>
<dbReference type="PRINTS" id="PR00411">
    <property type="entry name" value="PNDRDTASEI"/>
</dbReference>
<evidence type="ECO:0000256" key="5">
    <source>
        <dbReference type="SAM" id="MobiDB-lite"/>
    </source>
</evidence>
<feature type="compositionally biased region" description="Low complexity" evidence="5">
    <location>
        <begin position="11"/>
        <end position="22"/>
    </location>
</feature>
<name>A0A1X2E7T1_MYCSZ</name>
<dbReference type="Pfam" id="PF07992">
    <property type="entry name" value="Pyr_redox_2"/>
    <property type="match status" value="1"/>
</dbReference>
<dbReference type="Gene3D" id="3.30.390.30">
    <property type="match status" value="1"/>
</dbReference>
<evidence type="ECO:0000313" key="8">
    <source>
        <dbReference type="EMBL" id="ORW96308.1"/>
    </source>
</evidence>
<evidence type="ECO:0000256" key="2">
    <source>
        <dbReference type="ARBA" id="ARBA00022630"/>
    </source>
</evidence>
<dbReference type="PANTHER" id="PTHR43557">
    <property type="entry name" value="APOPTOSIS-INDUCING FACTOR 1"/>
    <property type="match status" value="1"/>
</dbReference>
<feature type="region of interest" description="Disordered" evidence="5">
    <location>
        <begin position="448"/>
        <end position="483"/>
    </location>
</feature>
<dbReference type="SUPFAM" id="SSF55424">
    <property type="entry name" value="FAD/NAD-linked reductases, dimerisation (C-terminal) domain"/>
    <property type="match status" value="1"/>
</dbReference>
<evidence type="ECO:0000259" key="7">
    <source>
        <dbReference type="Pfam" id="PF14759"/>
    </source>
</evidence>
<accession>A0A1X2E7T1</accession>
<proteinExistence type="predicted"/>
<dbReference type="Gene3D" id="3.50.50.60">
    <property type="entry name" value="FAD/NAD(P)-binding domain"/>
    <property type="match status" value="2"/>
</dbReference>
<dbReference type="InterPro" id="IPR050446">
    <property type="entry name" value="FAD-oxidoreductase/Apoptosis"/>
</dbReference>